<dbReference type="Pfam" id="PF05193">
    <property type="entry name" value="Peptidase_M16_C"/>
    <property type="match status" value="1"/>
</dbReference>
<dbReference type="SUPFAM" id="SSF63411">
    <property type="entry name" value="LuxS/MPP-like metallohydrolase"/>
    <property type="match status" value="2"/>
</dbReference>
<dbReference type="InterPro" id="IPR011249">
    <property type="entry name" value="Metalloenz_LuxS/M16"/>
</dbReference>
<dbReference type="PANTHER" id="PTHR11851:SF224">
    <property type="entry name" value="PROCESSING PROTEASE"/>
    <property type="match status" value="1"/>
</dbReference>
<keyword evidence="1" id="KW-0732">Signal</keyword>
<comment type="caution">
    <text evidence="3">The sequence shown here is derived from an EMBL/GenBank/DDBJ whole genome shotgun (WGS) entry which is preliminary data.</text>
</comment>
<gene>
    <name evidence="3" type="ORF">DF185_08545</name>
</gene>
<evidence type="ECO:0000259" key="2">
    <source>
        <dbReference type="Pfam" id="PF05193"/>
    </source>
</evidence>
<evidence type="ECO:0000313" key="4">
    <source>
        <dbReference type="Proteomes" id="UP000248079"/>
    </source>
</evidence>
<accession>A0A2V4ABX5</accession>
<evidence type="ECO:0000313" key="3">
    <source>
        <dbReference type="EMBL" id="PXY01524.1"/>
    </source>
</evidence>
<sequence>MKMKNLYRFLALAVVVCFAFTASAQVDRTKAPKAGPAPKVQLGDYDSFTLKNGMKVLVVENHKLPQVGFAISLLNDPIAEGDKAGYLSIMGQLLDRGTATRSSKQIADEIDFIGAELGVSSSGVDAGGLSRYKEQILELMADVLLNPTFPQEEFDKIVKQTLSGLEANKTDPKSMASNMRSRVLYPAHHPYGDVVTEETVKSITIDDCKNYYNTYFKPNKALMAIVGDITTKEAKKLVKKYFGEWEAAEVPSHSYEMPAKMEGKRVVLANKDAAPQSLVRIYNSFELKKGNPDVIPASVMNAMLGRGFSGLLTKNLREDKAYTYGAGSRLYSDKLVGGFYTSSEVKAEVTDSALMEMVVEMNRIRDTKLTQDHLNMTKATMAGDFARSLEDPGTIARFAMAIERYNLPADYYATYLEKLDKVTLEDIQTMAKKYVDPNHAVYLVVGDKKYKKQLAKLDSDGEVEEYDYKGDIVKEDPNAIPAGLTCKSVIDNYIAAIGGREKWEAVKDISIKGEMKMGPMSINVETAQKNNKKFCMKMTMNGQVMQAMYYNGTAGRVVAQGQEMAANEAQLAGFKQQAQMCPELSMEKLGYEMKLVGAEKVDGEKAYKLEIKDPQGNSRFDFFNANTGLKVKTVAQQQGMSMIMLYKDYKEVDGVKYPFQTITKMGPQEMPLTIKELLVNKGVDDAIFN</sequence>
<evidence type="ECO:0000256" key="1">
    <source>
        <dbReference type="SAM" id="SignalP"/>
    </source>
</evidence>
<reference evidence="3 4" key="1">
    <citation type="submission" date="2018-05" db="EMBL/GenBank/DDBJ databases">
        <title>Marinifilum breve JC075T sp. nov., a marine bacterium isolated from Yongle Blue Hole in the South China Sea.</title>
        <authorList>
            <person name="Fu T."/>
        </authorList>
    </citation>
    <scope>NUCLEOTIDE SEQUENCE [LARGE SCALE GENOMIC DNA]</scope>
    <source>
        <strain evidence="3 4">JC075</strain>
    </source>
</reference>
<keyword evidence="4" id="KW-1185">Reference proteome</keyword>
<dbReference type="OrthoDB" id="9811314at2"/>
<dbReference type="InterPro" id="IPR050361">
    <property type="entry name" value="MPP/UQCRC_Complex"/>
</dbReference>
<feature type="domain" description="Peptidase M16 C-terminal" evidence="2">
    <location>
        <begin position="202"/>
        <end position="380"/>
    </location>
</feature>
<dbReference type="EMBL" id="QFLI01000003">
    <property type="protein sequence ID" value="PXY01524.1"/>
    <property type="molecule type" value="Genomic_DNA"/>
</dbReference>
<dbReference type="AlphaFoldDB" id="A0A2V4ABX5"/>
<dbReference type="Proteomes" id="UP000248079">
    <property type="component" value="Unassembled WGS sequence"/>
</dbReference>
<dbReference type="Gene3D" id="2.50.20.10">
    <property type="entry name" value="Lipoprotein localisation LolA/LolB/LppX"/>
    <property type="match status" value="1"/>
</dbReference>
<name>A0A2V4ABX5_9BACT</name>
<organism evidence="3 4">
    <name type="scientific">Marinifilum breve</name>
    <dbReference type="NCBI Taxonomy" id="2184082"/>
    <lineage>
        <taxon>Bacteria</taxon>
        <taxon>Pseudomonadati</taxon>
        <taxon>Bacteroidota</taxon>
        <taxon>Bacteroidia</taxon>
        <taxon>Marinilabiliales</taxon>
        <taxon>Marinifilaceae</taxon>
    </lineage>
</organism>
<dbReference type="Gene3D" id="3.30.830.10">
    <property type="entry name" value="Metalloenzyme, LuxS/M16 peptidase-like"/>
    <property type="match status" value="2"/>
</dbReference>
<protein>
    <submittedName>
        <fullName evidence="3">Peptidase M16</fullName>
    </submittedName>
</protein>
<feature type="signal peptide" evidence="1">
    <location>
        <begin position="1"/>
        <end position="24"/>
    </location>
</feature>
<dbReference type="PANTHER" id="PTHR11851">
    <property type="entry name" value="METALLOPROTEASE"/>
    <property type="match status" value="1"/>
</dbReference>
<dbReference type="GO" id="GO:0046872">
    <property type="term" value="F:metal ion binding"/>
    <property type="evidence" value="ECO:0007669"/>
    <property type="project" value="InterPro"/>
</dbReference>
<feature type="chain" id="PRO_5015837115" evidence="1">
    <location>
        <begin position="25"/>
        <end position="689"/>
    </location>
</feature>
<dbReference type="InterPro" id="IPR007863">
    <property type="entry name" value="Peptidase_M16_C"/>
</dbReference>
<proteinExistence type="predicted"/>